<proteinExistence type="predicted"/>
<dbReference type="InterPro" id="IPR019587">
    <property type="entry name" value="Polyketide_cyclase/dehydratase"/>
</dbReference>
<evidence type="ECO:0000313" key="2">
    <source>
        <dbReference type="EMBL" id="TMI86623.1"/>
    </source>
</evidence>
<dbReference type="CDD" id="cd07822">
    <property type="entry name" value="SRPBCC_4"/>
    <property type="match status" value="1"/>
</dbReference>
<keyword evidence="1" id="KW-0732">Signal</keyword>
<sequence length="215" mass="23942">MRFMVRVLLTALLIAACPWTTAEVATAQTITFPGGIPPDTFTTRVDIEAPPARVWAVLTDFRAYPIWNPFIYPVKGAPRPGGMLEMTIHPGTRSIPYQATVAVVRPNRELALRIPSVKIVEMTIDFTIEPLRVGRARLTARERHTSVAGVVAGGLLRDIQSGLDALAKAARDRAELLQPVPFRVPMLRYTSWTTSAMRRSFARRSPIGGRQRWQN</sequence>
<evidence type="ECO:0000313" key="3">
    <source>
        <dbReference type="Proteomes" id="UP000318509"/>
    </source>
</evidence>
<evidence type="ECO:0000256" key="1">
    <source>
        <dbReference type="SAM" id="SignalP"/>
    </source>
</evidence>
<dbReference type="Pfam" id="PF10604">
    <property type="entry name" value="Polyketide_cyc2"/>
    <property type="match status" value="1"/>
</dbReference>
<organism evidence="2 3">
    <name type="scientific">Candidatus Segetimicrobium genomatis</name>
    <dbReference type="NCBI Taxonomy" id="2569760"/>
    <lineage>
        <taxon>Bacteria</taxon>
        <taxon>Bacillati</taxon>
        <taxon>Candidatus Sysuimicrobiota</taxon>
        <taxon>Candidatus Sysuimicrobiia</taxon>
        <taxon>Candidatus Sysuimicrobiales</taxon>
        <taxon>Candidatus Segetimicrobiaceae</taxon>
        <taxon>Candidatus Segetimicrobium</taxon>
    </lineage>
</organism>
<feature type="chain" id="PRO_5021814434" evidence="1">
    <location>
        <begin position="23"/>
        <end position="215"/>
    </location>
</feature>
<dbReference type="PROSITE" id="PS51257">
    <property type="entry name" value="PROKAR_LIPOPROTEIN"/>
    <property type="match status" value="1"/>
</dbReference>
<reference evidence="2 3" key="1">
    <citation type="journal article" date="2019" name="Nat. Microbiol.">
        <title>Mediterranean grassland soil C-N compound turnover is dependent on rainfall and depth, and is mediated by genomically divergent microorganisms.</title>
        <authorList>
            <person name="Diamond S."/>
            <person name="Andeer P.F."/>
            <person name="Li Z."/>
            <person name="Crits-Christoph A."/>
            <person name="Burstein D."/>
            <person name="Anantharaman K."/>
            <person name="Lane K.R."/>
            <person name="Thomas B.C."/>
            <person name="Pan C."/>
            <person name="Northen T.R."/>
            <person name="Banfield J.F."/>
        </authorList>
    </citation>
    <scope>NUCLEOTIDE SEQUENCE [LARGE SCALE GENOMIC DNA]</scope>
    <source>
        <strain evidence="2">NP_3</strain>
    </source>
</reference>
<dbReference type="AlphaFoldDB" id="A0A537JSV9"/>
<gene>
    <name evidence="2" type="ORF">E6H00_17850</name>
</gene>
<dbReference type="InterPro" id="IPR023393">
    <property type="entry name" value="START-like_dom_sf"/>
</dbReference>
<dbReference type="Gene3D" id="3.30.530.20">
    <property type="match status" value="1"/>
</dbReference>
<accession>A0A537JSV9</accession>
<dbReference type="EMBL" id="VBAK01000194">
    <property type="protein sequence ID" value="TMI86623.1"/>
    <property type="molecule type" value="Genomic_DNA"/>
</dbReference>
<name>A0A537JSV9_9BACT</name>
<comment type="caution">
    <text evidence="2">The sequence shown here is derived from an EMBL/GenBank/DDBJ whole genome shotgun (WGS) entry which is preliminary data.</text>
</comment>
<dbReference type="SUPFAM" id="SSF55961">
    <property type="entry name" value="Bet v1-like"/>
    <property type="match status" value="1"/>
</dbReference>
<dbReference type="Proteomes" id="UP000318509">
    <property type="component" value="Unassembled WGS sequence"/>
</dbReference>
<feature type="signal peptide" evidence="1">
    <location>
        <begin position="1"/>
        <end position="22"/>
    </location>
</feature>
<protein>
    <submittedName>
        <fullName evidence="2">SRPBCC domain-containing protein</fullName>
    </submittedName>
</protein>